<evidence type="ECO:0000259" key="3">
    <source>
        <dbReference type="Pfam" id="PF17863"/>
    </source>
</evidence>
<dbReference type="Gene3D" id="3.40.50.300">
    <property type="entry name" value="P-loop containing nucleotide triphosphate hydrolases"/>
    <property type="match status" value="1"/>
</dbReference>
<evidence type="ECO:0000256" key="1">
    <source>
        <dbReference type="SAM" id="Coils"/>
    </source>
</evidence>
<accession>A0A9X3XDB4</accession>
<dbReference type="InterPro" id="IPR011703">
    <property type="entry name" value="ATPase_AAA-3"/>
</dbReference>
<dbReference type="Pfam" id="PF07726">
    <property type="entry name" value="AAA_3"/>
    <property type="match status" value="1"/>
</dbReference>
<sequence>MDPHRLVASWLDGRARVEKDGALVLGPRRSAGLSGKLRRAYTWIATQALVCPYLDMELGESTTLGKGEARVDLGRAAHASYVLLPLLCLVTSQRLLFVGAPGRGKTTMATIMAALAGIPEGEIRRIVQHGHPQLTTADLLGSPLPGSLVKAEESREIRVEWRRWIGKRVKIIDEYNRIPTKTQSALLSLLAEGYAESFEQVALAGKSAWYLTANEDSGGGTFQVIEALKDRIDVVVRAPPFHARSLDALAERVATARPPETRIPADVVFSAEELDQAEAEIRAVPVPESVLDVLGFFAGQLDFCRRASDVLEYRNKDTLHLAGKKVAHVCNEDCPLDKNVHVCTQTENGVSARALQAILLFAKALAYFRGKSEVSVTDVRLVLPFTLFEKLRPNLQSAFFQKAESRVLLLDRATWITRLFDQAAVQHAAYAPLRASVRELQAEAEATALGATTAELKRRVGKVQRAMEELLKRADLSGPIYEDLVLLKSLHESYQRRLAAAERLEGGARE</sequence>
<dbReference type="SUPFAM" id="SSF52540">
    <property type="entry name" value="P-loop containing nucleoside triphosphate hydrolases"/>
    <property type="match status" value="1"/>
</dbReference>
<dbReference type="EMBL" id="JAGTJJ010000069">
    <property type="protein sequence ID" value="MDC3988287.1"/>
    <property type="molecule type" value="Genomic_DNA"/>
</dbReference>
<proteinExistence type="predicted"/>
<keyword evidence="5" id="KW-1185">Reference proteome</keyword>
<comment type="caution">
    <text evidence="4">The sequence shown here is derived from an EMBL/GenBank/DDBJ whole genome shotgun (WGS) entry which is preliminary data.</text>
</comment>
<dbReference type="Pfam" id="PF17863">
    <property type="entry name" value="AAA_lid_2"/>
    <property type="match status" value="1"/>
</dbReference>
<keyword evidence="1" id="KW-0175">Coiled coil</keyword>
<protein>
    <submittedName>
        <fullName evidence="4">MoxR family ATPase</fullName>
    </submittedName>
</protein>
<dbReference type="PANTHER" id="PTHR42759">
    <property type="entry name" value="MOXR FAMILY PROTEIN"/>
    <property type="match status" value="1"/>
</dbReference>
<dbReference type="Gene3D" id="1.10.8.80">
    <property type="entry name" value="Magnesium chelatase subunit I, C-Terminal domain"/>
    <property type="match status" value="1"/>
</dbReference>
<dbReference type="InterPro" id="IPR041628">
    <property type="entry name" value="ChlI/MoxR_AAA_lid"/>
</dbReference>
<gene>
    <name evidence="4" type="ORF">KEG57_47905</name>
</gene>
<dbReference type="GO" id="GO:0005524">
    <property type="term" value="F:ATP binding"/>
    <property type="evidence" value="ECO:0007669"/>
    <property type="project" value="InterPro"/>
</dbReference>
<evidence type="ECO:0000313" key="4">
    <source>
        <dbReference type="EMBL" id="MDC3988287.1"/>
    </source>
</evidence>
<dbReference type="InterPro" id="IPR050764">
    <property type="entry name" value="CbbQ/NirQ/NorQ/GpvN"/>
</dbReference>
<name>A0A9X3XDB4_9BACT</name>
<dbReference type="AlphaFoldDB" id="A0A9X3XDB4"/>
<dbReference type="Proteomes" id="UP001151081">
    <property type="component" value="Unassembled WGS sequence"/>
</dbReference>
<dbReference type="GO" id="GO:0016887">
    <property type="term" value="F:ATP hydrolysis activity"/>
    <property type="evidence" value="ECO:0007669"/>
    <property type="project" value="InterPro"/>
</dbReference>
<dbReference type="CDD" id="cd00009">
    <property type="entry name" value="AAA"/>
    <property type="match status" value="1"/>
</dbReference>
<reference evidence="4 5" key="1">
    <citation type="submission" date="2021-04" db="EMBL/GenBank/DDBJ databases">
        <title>Genome analysis of Polyangium sp.</title>
        <authorList>
            <person name="Li Y."/>
            <person name="Wang J."/>
        </authorList>
    </citation>
    <scope>NUCLEOTIDE SEQUENCE [LARGE SCALE GENOMIC DNA]</scope>
    <source>
        <strain evidence="4 5">SDU14</strain>
    </source>
</reference>
<dbReference type="InterPro" id="IPR027417">
    <property type="entry name" value="P-loop_NTPase"/>
</dbReference>
<evidence type="ECO:0000259" key="2">
    <source>
        <dbReference type="Pfam" id="PF07726"/>
    </source>
</evidence>
<dbReference type="RefSeq" id="WP_272423606.1">
    <property type="nucleotide sequence ID" value="NZ_JAGTJJ010000069.1"/>
</dbReference>
<dbReference type="PANTHER" id="PTHR42759:SF1">
    <property type="entry name" value="MAGNESIUM-CHELATASE SUBUNIT CHLD"/>
    <property type="match status" value="1"/>
</dbReference>
<feature type="coiled-coil region" evidence="1">
    <location>
        <begin position="453"/>
        <end position="504"/>
    </location>
</feature>
<feature type="domain" description="ChlI/MoxR AAA lid" evidence="3">
    <location>
        <begin position="342"/>
        <end position="400"/>
    </location>
</feature>
<feature type="domain" description="ATPase AAA-3" evidence="2">
    <location>
        <begin position="95"/>
        <end position="232"/>
    </location>
</feature>
<evidence type="ECO:0000313" key="5">
    <source>
        <dbReference type="Proteomes" id="UP001151081"/>
    </source>
</evidence>
<organism evidence="4 5">
    <name type="scientific">Polyangium jinanense</name>
    <dbReference type="NCBI Taxonomy" id="2829994"/>
    <lineage>
        <taxon>Bacteria</taxon>
        <taxon>Pseudomonadati</taxon>
        <taxon>Myxococcota</taxon>
        <taxon>Polyangia</taxon>
        <taxon>Polyangiales</taxon>
        <taxon>Polyangiaceae</taxon>
        <taxon>Polyangium</taxon>
    </lineage>
</organism>